<dbReference type="GO" id="GO:0046166">
    <property type="term" value="P:glyceraldehyde-3-phosphate biosynthetic process"/>
    <property type="evidence" value="ECO:0007669"/>
    <property type="project" value="TreeGrafter"/>
</dbReference>
<dbReference type="OrthoDB" id="6715177at2759"/>
<comment type="pathway">
    <text evidence="4">Carbohydrate biosynthesis; gluconeogenesis.</text>
</comment>
<dbReference type="InterPro" id="IPR013785">
    <property type="entry name" value="Aldolase_TIM"/>
</dbReference>
<dbReference type="GO" id="GO:0004807">
    <property type="term" value="F:triose-phosphate isomerase activity"/>
    <property type="evidence" value="ECO:0007669"/>
    <property type="project" value="UniProtKB-EC"/>
</dbReference>
<evidence type="ECO:0000256" key="4">
    <source>
        <dbReference type="RuleBase" id="RU363013"/>
    </source>
</evidence>
<dbReference type="InParanoid" id="A0A2T2ZZD1"/>
<keyword evidence="3 4" id="KW-0413">Isomerase</keyword>
<dbReference type="UniPathway" id="UPA00109">
    <property type="reaction ID" value="UER00189"/>
</dbReference>
<dbReference type="Proteomes" id="UP000241462">
    <property type="component" value="Unassembled WGS sequence"/>
</dbReference>
<comment type="catalytic activity">
    <reaction evidence="4">
        <text>D-glyceraldehyde 3-phosphate = dihydroxyacetone phosphate</text>
        <dbReference type="Rhea" id="RHEA:18585"/>
        <dbReference type="ChEBI" id="CHEBI:57642"/>
        <dbReference type="ChEBI" id="CHEBI:59776"/>
        <dbReference type="EC" id="5.3.1.1"/>
    </reaction>
</comment>
<name>A0A2T2ZZD1_9PEZI</name>
<dbReference type="Gene3D" id="3.20.20.70">
    <property type="entry name" value="Aldolase class I"/>
    <property type="match status" value="1"/>
</dbReference>
<dbReference type="GO" id="GO:0005829">
    <property type="term" value="C:cytosol"/>
    <property type="evidence" value="ECO:0007669"/>
    <property type="project" value="TreeGrafter"/>
</dbReference>
<dbReference type="EMBL" id="KZ678547">
    <property type="protein sequence ID" value="PSR80022.1"/>
    <property type="molecule type" value="Genomic_DNA"/>
</dbReference>
<comment type="pathway">
    <text evidence="4">Carbohydrate degradation; glycolysis; D-glyceraldehyde 3-phosphate from glycerone phosphate: step 1/1.</text>
</comment>
<protein>
    <recommendedName>
        <fullName evidence="4">Triosephosphate isomerase</fullName>
        <ecNumber evidence="4">5.3.1.1</ecNumber>
    </recommendedName>
</protein>
<evidence type="ECO:0000256" key="1">
    <source>
        <dbReference type="ARBA" id="ARBA00007422"/>
    </source>
</evidence>
<evidence type="ECO:0000256" key="3">
    <source>
        <dbReference type="ARBA" id="ARBA00023235"/>
    </source>
</evidence>
<evidence type="ECO:0000256" key="2">
    <source>
        <dbReference type="ARBA" id="ARBA00011738"/>
    </source>
</evidence>
<dbReference type="PROSITE" id="PS51440">
    <property type="entry name" value="TIM_2"/>
    <property type="match status" value="1"/>
</dbReference>
<accession>A0A2T2ZZD1</accession>
<reference evidence="5 6" key="1">
    <citation type="journal article" date="2018" name="Mycol. Prog.">
        <title>Coniella lustricola, a new species from submerged detritus.</title>
        <authorList>
            <person name="Raudabaugh D.B."/>
            <person name="Iturriaga T."/>
            <person name="Carver A."/>
            <person name="Mondo S."/>
            <person name="Pangilinan J."/>
            <person name="Lipzen A."/>
            <person name="He G."/>
            <person name="Amirebrahimi M."/>
            <person name="Grigoriev I.V."/>
            <person name="Miller A.N."/>
        </authorList>
    </citation>
    <scope>NUCLEOTIDE SEQUENCE [LARGE SCALE GENOMIC DNA]</scope>
    <source>
        <strain evidence="5 6">B22-T-1</strain>
    </source>
</reference>
<dbReference type="Pfam" id="PF00121">
    <property type="entry name" value="TIM"/>
    <property type="match status" value="1"/>
</dbReference>
<dbReference type="GO" id="GO:0006094">
    <property type="term" value="P:gluconeogenesis"/>
    <property type="evidence" value="ECO:0007669"/>
    <property type="project" value="UniProtKB-UniPathway"/>
</dbReference>
<feature type="non-terminal residue" evidence="5">
    <location>
        <position position="1"/>
    </location>
</feature>
<keyword evidence="4" id="KW-0312">Gluconeogenesis</keyword>
<keyword evidence="6" id="KW-1185">Reference proteome</keyword>
<dbReference type="UniPathway" id="UPA00138"/>
<evidence type="ECO:0000313" key="6">
    <source>
        <dbReference type="Proteomes" id="UP000241462"/>
    </source>
</evidence>
<dbReference type="PANTHER" id="PTHR21139">
    <property type="entry name" value="TRIOSEPHOSPHATE ISOMERASE"/>
    <property type="match status" value="1"/>
</dbReference>
<dbReference type="InterPro" id="IPR035990">
    <property type="entry name" value="TIM_sf"/>
</dbReference>
<sequence length="266" mass="27629">RRLVGVSTKMYFSAARTSDYISSLVAHLAQASQAAASPSLLFSNIDIFVIPDHLTLAAAVAQLALAHDQQRLPTPVLVGAQDAFWADAGAYTGCVSPAVLAELGCRIVELGHAERRALLGESNTDVARKAAAAVRNGMTPLLCIGETERAKGVLSMAVGDCAAQVNAVLAGEHALPPHADVVLAYEPVWAIGAAAPASAEHVVAVVGALRELPSVKARREGSVRIIYGGSAGPGVFEQLKGVVDGLFLGRFAHDVEAFVQTIHEVA</sequence>
<gene>
    <name evidence="5" type="ORF">BD289DRAFT_356806</name>
</gene>
<dbReference type="GO" id="GO:0019563">
    <property type="term" value="P:glycerol catabolic process"/>
    <property type="evidence" value="ECO:0007669"/>
    <property type="project" value="TreeGrafter"/>
</dbReference>
<feature type="non-terminal residue" evidence="5">
    <location>
        <position position="266"/>
    </location>
</feature>
<dbReference type="CDD" id="cd00311">
    <property type="entry name" value="TIM"/>
    <property type="match status" value="1"/>
</dbReference>
<keyword evidence="4" id="KW-0324">Glycolysis</keyword>
<dbReference type="PANTHER" id="PTHR21139:SF2">
    <property type="entry name" value="TRIOSEPHOSPHATE ISOMERASE"/>
    <property type="match status" value="1"/>
</dbReference>
<dbReference type="AlphaFoldDB" id="A0A2T2ZZD1"/>
<evidence type="ECO:0000313" key="5">
    <source>
        <dbReference type="EMBL" id="PSR80022.1"/>
    </source>
</evidence>
<organism evidence="5 6">
    <name type="scientific">Coniella lustricola</name>
    <dbReference type="NCBI Taxonomy" id="2025994"/>
    <lineage>
        <taxon>Eukaryota</taxon>
        <taxon>Fungi</taxon>
        <taxon>Dikarya</taxon>
        <taxon>Ascomycota</taxon>
        <taxon>Pezizomycotina</taxon>
        <taxon>Sordariomycetes</taxon>
        <taxon>Sordariomycetidae</taxon>
        <taxon>Diaporthales</taxon>
        <taxon>Schizoparmaceae</taxon>
        <taxon>Coniella</taxon>
    </lineage>
</organism>
<dbReference type="SUPFAM" id="SSF51351">
    <property type="entry name" value="Triosephosphate isomerase (TIM)"/>
    <property type="match status" value="1"/>
</dbReference>
<dbReference type="GO" id="GO:0006096">
    <property type="term" value="P:glycolytic process"/>
    <property type="evidence" value="ECO:0007669"/>
    <property type="project" value="UniProtKB-UniPathway"/>
</dbReference>
<dbReference type="InterPro" id="IPR000652">
    <property type="entry name" value="Triosephosphate_isomerase"/>
</dbReference>
<dbReference type="STRING" id="2025994.A0A2T2ZZD1"/>
<comment type="similarity">
    <text evidence="1 4">Belongs to the triosephosphate isomerase family.</text>
</comment>
<dbReference type="EC" id="5.3.1.1" evidence="4"/>
<comment type="subunit">
    <text evidence="2">Homodimer.</text>
</comment>
<proteinExistence type="inferred from homology"/>